<evidence type="ECO:0000313" key="3">
    <source>
        <dbReference type="Proteomes" id="UP000193925"/>
    </source>
</evidence>
<evidence type="ECO:0000313" key="1">
    <source>
        <dbReference type="EMBL" id="CDQ08592.1"/>
    </source>
</evidence>
<reference evidence="2 3" key="3">
    <citation type="submission" date="2017-03" db="EMBL/GenBank/DDBJ databases">
        <authorList>
            <person name="Regsiter A."/>
            <person name="William W."/>
        </authorList>
    </citation>
    <scope>NUCLEOTIDE SEQUENCE [LARGE SCALE GENOMIC DNA]</scope>
    <source>
        <strain evidence="2">PRJEB5721</strain>
    </source>
</reference>
<protein>
    <submittedName>
        <fullName evidence="1">Uncharacterized protein</fullName>
    </submittedName>
</protein>
<keyword evidence="3" id="KW-1185">Reference proteome</keyword>
<proteinExistence type="predicted"/>
<gene>
    <name evidence="1" type="ORF">AFERRI_100027</name>
    <name evidence="2" type="ORF">AFERRI_40144</name>
</gene>
<dbReference type="EMBL" id="CCCS020000002">
    <property type="protein sequence ID" value="CDQ08592.1"/>
    <property type="molecule type" value="Genomic_DNA"/>
</dbReference>
<name>A0A060UIQ1_9PROT</name>
<reference evidence="1" key="1">
    <citation type="submission" date="2014-03" db="EMBL/GenBank/DDBJ databases">
        <authorList>
            <person name="Genoscope - CEA"/>
        </authorList>
    </citation>
    <scope>NUCLEOTIDE SEQUENCE [LARGE SCALE GENOMIC DNA]</scope>
    <source>
        <strain evidence="1">CF27</strain>
    </source>
</reference>
<dbReference type="AlphaFoldDB" id="A0A060UIQ1"/>
<dbReference type="Proteomes" id="UP000193925">
    <property type="component" value="Chromosome AFERRI"/>
</dbReference>
<dbReference type="EMBL" id="LT841305">
    <property type="protein sequence ID" value="SMH66795.1"/>
    <property type="molecule type" value="Genomic_DNA"/>
</dbReference>
<sequence length="195" mass="22377">MTSDNFTLDDDLIRESNRYAPLPAGSDAQMVRYLTLHRDRTVALLGEIDETLDVYRRALDAYQPKSNQKVGLIWMRESDRLNGATKPAMVRWLIRNYSGGMRWFYTELPQRDLPRRAKSCGGWALGAGETKEALRRIQTLMEQRKNLVAHWANLSRALSAMEASVPDMREERRKVLEALPAAPFYAQSQKYNRGG</sequence>
<evidence type="ECO:0000313" key="2">
    <source>
        <dbReference type="EMBL" id="SMH66795.1"/>
    </source>
</evidence>
<accession>A0A060UIQ1</accession>
<dbReference type="RefSeq" id="WP_035190633.1">
    <property type="nucleotide sequence ID" value="NZ_CCCS020000002.1"/>
</dbReference>
<reference evidence="1" key="2">
    <citation type="submission" date="2014-07" db="EMBL/GenBank/DDBJ databases">
        <title>Initial genome analysis of the psychrotolerant acidophile Acidithiobacillus ferrivorans CF27: insights into iron and sulfur oxidation pathways and into biofilm formation.</title>
        <authorList>
            <person name="Talla E."/>
            <person name="Hedrich S."/>
            <person name="Mangenot S."/>
            <person name="Ji B."/>
            <person name="Johnson D.B."/>
            <person name="Barbe V."/>
            <person name="Bonnefoy V."/>
        </authorList>
    </citation>
    <scope>NUCLEOTIDE SEQUENCE [LARGE SCALE GENOMIC DNA]</scope>
    <source>
        <strain evidence="1">CF27</strain>
    </source>
</reference>
<organism evidence="1">
    <name type="scientific">Acidithiobacillus ferrivorans</name>
    <dbReference type="NCBI Taxonomy" id="160808"/>
    <lineage>
        <taxon>Bacteria</taxon>
        <taxon>Pseudomonadati</taxon>
        <taxon>Pseudomonadota</taxon>
        <taxon>Acidithiobacillia</taxon>
        <taxon>Acidithiobacillales</taxon>
        <taxon>Acidithiobacillaceae</taxon>
        <taxon>Acidithiobacillus</taxon>
    </lineage>
</organism>